<sequence>MQYNSVLILEDEAIVAFALEDMLIDLGCNKVCLATTIDEAFGCLEKFVPEVAVLDVNIRGERSYGVAKALNFRGIPFIFATGYGDAEHPEAFAGVTTLTKPYSPEQLSAALEASGG</sequence>
<name>A0A845AA00_9SPHN</name>
<evidence type="ECO:0000313" key="4">
    <source>
        <dbReference type="EMBL" id="MXO94389.1"/>
    </source>
</evidence>
<dbReference type="SMART" id="SM00448">
    <property type="entry name" value="REC"/>
    <property type="match status" value="1"/>
</dbReference>
<organism evidence="4 5">
    <name type="scientific">Aurantiacibacter arachoides</name>
    <dbReference type="NCBI Taxonomy" id="1850444"/>
    <lineage>
        <taxon>Bacteria</taxon>
        <taxon>Pseudomonadati</taxon>
        <taxon>Pseudomonadota</taxon>
        <taxon>Alphaproteobacteria</taxon>
        <taxon>Sphingomonadales</taxon>
        <taxon>Erythrobacteraceae</taxon>
        <taxon>Aurantiacibacter</taxon>
    </lineage>
</organism>
<protein>
    <submittedName>
        <fullName evidence="4">Response regulator</fullName>
    </submittedName>
</protein>
<keyword evidence="1 2" id="KW-0597">Phosphoprotein</keyword>
<dbReference type="OrthoDB" id="582170at2"/>
<dbReference type="AlphaFoldDB" id="A0A845AA00"/>
<keyword evidence="5" id="KW-1185">Reference proteome</keyword>
<dbReference type="Pfam" id="PF00072">
    <property type="entry name" value="Response_reg"/>
    <property type="match status" value="1"/>
</dbReference>
<evidence type="ECO:0000256" key="1">
    <source>
        <dbReference type="ARBA" id="ARBA00022553"/>
    </source>
</evidence>
<accession>A0A845AA00</accession>
<dbReference type="Proteomes" id="UP000460626">
    <property type="component" value="Unassembled WGS sequence"/>
</dbReference>
<feature type="modified residue" description="4-aspartylphosphate" evidence="2">
    <location>
        <position position="55"/>
    </location>
</feature>
<dbReference type="RefSeq" id="WP_131453611.1">
    <property type="nucleotide sequence ID" value="NZ_BMJK01000002.1"/>
</dbReference>
<comment type="caution">
    <text evidence="4">The sequence shown here is derived from an EMBL/GenBank/DDBJ whole genome shotgun (WGS) entry which is preliminary data.</text>
</comment>
<dbReference type="InterPro" id="IPR001789">
    <property type="entry name" value="Sig_transdc_resp-reg_receiver"/>
</dbReference>
<dbReference type="InterPro" id="IPR050595">
    <property type="entry name" value="Bact_response_regulator"/>
</dbReference>
<dbReference type="Gene3D" id="3.40.50.2300">
    <property type="match status" value="1"/>
</dbReference>
<reference evidence="4 5" key="1">
    <citation type="submission" date="2019-12" db="EMBL/GenBank/DDBJ databases">
        <title>Genomic-based taxomic classification of the family Erythrobacteraceae.</title>
        <authorList>
            <person name="Xu L."/>
        </authorList>
    </citation>
    <scope>NUCLEOTIDE SEQUENCE [LARGE SCALE GENOMIC DNA]</scope>
    <source>
        <strain evidence="4 5">RC4-10-4</strain>
    </source>
</reference>
<dbReference type="PROSITE" id="PS50110">
    <property type="entry name" value="RESPONSE_REGULATORY"/>
    <property type="match status" value="1"/>
</dbReference>
<evidence type="ECO:0000313" key="5">
    <source>
        <dbReference type="Proteomes" id="UP000460626"/>
    </source>
</evidence>
<proteinExistence type="predicted"/>
<dbReference type="PANTHER" id="PTHR44591:SF24">
    <property type="entry name" value="PROTEIN-GLUTAMATE METHYLESTERASE_PROTEIN-GLUTAMINE GLUTAMINASE 1"/>
    <property type="match status" value="1"/>
</dbReference>
<dbReference type="EMBL" id="WTYH01000001">
    <property type="protein sequence ID" value="MXO94389.1"/>
    <property type="molecule type" value="Genomic_DNA"/>
</dbReference>
<gene>
    <name evidence="4" type="ORF">GRI62_12360</name>
</gene>
<evidence type="ECO:0000259" key="3">
    <source>
        <dbReference type="PROSITE" id="PS50110"/>
    </source>
</evidence>
<evidence type="ECO:0000256" key="2">
    <source>
        <dbReference type="PROSITE-ProRule" id="PRU00169"/>
    </source>
</evidence>
<dbReference type="GO" id="GO:0000160">
    <property type="term" value="P:phosphorelay signal transduction system"/>
    <property type="evidence" value="ECO:0007669"/>
    <property type="project" value="InterPro"/>
</dbReference>
<dbReference type="SUPFAM" id="SSF52172">
    <property type="entry name" value="CheY-like"/>
    <property type="match status" value="1"/>
</dbReference>
<dbReference type="PANTHER" id="PTHR44591">
    <property type="entry name" value="STRESS RESPONSE REGULATOR PROTEIN 1"/>
    <property type="match status" value="1"/>
</dbReference>
<feature type="domain" description="Response regulatory" evidence="3">
    <location>
        <begin position="5"/>
        <end position="115"/>
    </location>
</feature>
<dbReference type="InterPro" id="IPR011006">
    <property type="entry name" value="CheY-like_superfamily"/>
</dbReference>